<gene>
    <name evidence="6" type="ORF">QTO34_015464</name>
</gene>
<sequence>MTNTKGQRRATGCTFSRPFRKHGVVPLAAHMRTYKEGDIVGIKGMALFNKECPQVLPWATLDESTVSPSKLIWPLGKASNKTTGPRCVKYSKSQVSFLKRVKGNDQKKKEAKEKGTWVQLKQQPAPPGEAQFMRTNERSLSCRNPFHINSWHKSSKCFILGMRLPQRLRVIRNGYA</sequence>
<reference evidence="6" key="1">
    <citation type="submission" date="2023-06" db="EMBL/GenBank/DDBJ databases">
        <title>Reference genome for the Northern bat (Eptesicus nilssonii), a most northern bat species.</title>
        <authorList>
            <person name="Laine V.N."/>
            <person name="Pulliainen A.T."/>
            <person name="Lilley T.M."/>
        </authorList>
    </citation>
    <scope>NUCLEOTIDE SEQUENCE</scope>
    <source>
        <strain evidence="6">BLF_Eptnil</strain>
        <tissue evidence="6">Kidney</tissue>
    </source>
</reference>
<evidence type="ECO:0000256" key="5">
    <source>
        <dbReference type="SAM" id="MobiDB-lite"/>
    </source>
</evidence>
<proteinExistence type="inferred from homology"/>
<dbReference type="InterPro" id="IPR036948">
    <property type="entry name" value="Ribosomal_eL21_sf"/>
</dbReference>
<evidence type="ECO:0000256" key="3">
    <source>
        <dbReference type="ARBA" id="ARBA00023274"/>
    </source>
</evidence>
<dbReference type="InterPro" id="IPR008991">
    <property type="entry name" value="Translation_prot_SH3-like_sf"/>
</dbReference>
<dbReference type="GO" id="GO:0003735">
    <property type="term" value="F:structural constituent of ribosome"/>
    <property type="evidence" value="ECO:0007669"/>
    <property type="project" value="InterPro"/>
</dbReference>
<feature type="non-terminal residue" evidence="6">
    <location>
        <position position="176"/>
    </location>
</feature>
<dbReference type="Proteomes" id="UP001177744">
    <property type="component" value="Unassembled WGS sequence"/>
</dbReference>
<evidence type="ECO:0000313" key="7">
    <source>
        <dbReference type="Proteomes" id="UP001177744"/>
    </source>
</evidence>
<dbReference type="AlphaFoldDB" id="A0AA40I457"/>
<dbReference type="InterPro" id="IPR001147">
    <property type="entry name" value="Ribosomal_eL21"/>
</dbReference>
<keyword evidence="2" id="KW-0689">Ribosomal protein</keyword>
<dbReference type="Gene3D" id="2.30.30.70">
    <property type="entry name" value="Ribosomal protein L21"/>
    <property type="match status" value="1"/>
</dbReference>
<evidence type="ECO:0000256" key="1">
    <source>
        <dbReference type="ARBA" id="ARBA00008427"/>
    </source>
</evidence>
<dbReference type="Gene3D" id="6.10.250.3260">
    <property type="match status" value="1"/>
</dbReference>
<dbReference type="GO" id="GO:0005840">
    <property type="term" value="C:ribosome"/>
    <property type="evidence" value="ECO:0007669"/>
    <property type="project" value="UniProtKB-KW"/>
</dbReference>
<dbReference type="GO" id="GO:1990904">
    <property type="term" value="C:ribonucleoprotein complex"/>
    <property type="evidence" value="ECO:0007669"/>
    <property type="project" value="UniProtKB-KW"/>
</dbReference>
<comment type="similarity">
    <text evidence="1">Belongs to the eukaryotic ribosomal protein eL21 family.</text>
</comment>
<dbReference type="FunFam" id="6.10.250.3260:FF:000001">
    <property type="entry name" value="60S ribosomal protein L21"/>
    <property type="match status" value="1"/>
</dbReference>
<keyword evidence="7" id="KW-1185">Reference proteome</keyword>
<dbReference type="Pfam" id="PF01157">
    <property type="entry name" value="Ribosomal_L21e"/>
    <property type="match status" value="1"/>
</dbReference>
<organism evidence="6 7">
    <name type="scientific">Cnephaeus nilssonii</name>
    <name type="common">Northern bat</name>
    <name type="synonym">Eptesicus nilssonii</name>
    <dbReference type="NCBI Taxonomy" id="3371016"/>
    <lineage>
        <taxon>Eukaryota</taxon>
        <taxon>Metazoa</taxon>
        <taxon>Chordata</taxon>
        <taxon>Craniata</taxon>
        <taxon>Vertebrata</taxon>
        <taxon>Euteleostomi</taxon>
        <taxon>Mammalia</taxon>
        <taxon>Eutheria</taxon>
        <taxon>Laurasiatheria</taxon>
        <taxon>Chiroptera</taxon>
        <taxon>Yangochiroptera</taxon>
        <taxon>Vespertilionidae</taxon>
        <taxon>Cnephaeus</taxon>
    </lineage>
</organism>
<dbReference type="GO" id="GO:0006412">
    <property type="term" value="P:translation"/>
    <property type="evidence" value="ECO:0007669"/>
    <property type="project" value="InterPro"/>
</dbReference>
<evidence type="ECO:0000256" key="4">
    <source>
        <dbReference type="ARBA" id="ARBA00035327"/>
    </source>
</evidence>
<dbReference type="SUPFAM" id="SSF50104">
    <property type="entry name" value="Translation proteins SH3-like domain"/>
    <property type="match status" value="1"/>
</dbReference>
<evidence type="ECO:0000256" key="2">
    <source>
        <dbReference type="ARBA" id="ARBA00022980"/>
    </source>
</evidence>
<evidence type="ECO:0000313" key="6">
    <source>
        <dbReference type="EMBL" id="KAK1342698.1"/>
    </source>
</evidence>
<feature type="region of interest" description="Disordered" evidence="5">
    <location>
        <begin position="104"/>
        <end position="130"/>
    </location>
</feature>
<keyword evidence="3" id="KW-0687">Ribonucleoprotein</keyword>
<dbReference type="GO" id="GO:0031090">
    <property type="term" value="C:organelle membrane"/>
    <property type="evidence" value="ECO:0007669"/>
    <property type="project" value="UniProtKB-ARBA"/>
</dbReference>
<comment type="caution">
    <text evidence="6">The sequence shown here is derived from an EMBL/GenBank/DDBJ whole genome shotgun (WGS) entry which is preliminary data.</text>
</comment>
<name>A0AA40I457_CNENI</name>
<accession>A0AA40I457</accession>
<dbReference type="PANTHER" id="PTHR20981">
    <property type="entry name" value="60S RIBOSOMAL PROTEIN L21"/>
    <property type="match status" value="1"/>
</dbReference>
<dbReference type="EMBL" id="JAULJE010000005">
    <property type="protein sequence ID" value="KAK1342698.1"/>
    <property type="molecule type" value="Genomic_DNA"/>
</dbReference>
<feature type="compositionally biased region" description="Basic and acidic residues" evidence="5">
    <location>
        <begin position="104"/>
        <end position="115"/>
    </location>
</feature>
<protein>
    <recommendedName>
        <fullName evidence="4">60S ribosomal protein L21</fullName>
    </recommendedName>
</protein>